<dbReference type="EMBL" id="CP029480">
    <property type="protein sequence ID" value="AWV99317.1"/>
    <property type="molecule type" value="Genomic_DNA"/>
</dbReference>
<dbReference type="InterPro" id="IPR036259">
    <property type="entry name" value="MFS_trans_sf"/>
</dbReference>
<evidence type="ECO:0000256" key="4">
    <source>
        <dbReference type="ARBA" id="ARBA00022448"/>
    </source>
</evidence>
<feature type="transmembrane region" description="Helical" evidence="8">
    <location>
        <begin position="252"/>
        <end position="271"/>
    </location>
</feature>
<dbReference type="InterPro" id="IPR005829">
    <property type="entry name" value="Sugar_transporter_CS"/>
</dbReference>
<dbReference type="Proteomes" id="UP000249873">
    <property type="component" value="Chromosome"/>
</dbReference>
<feature type="transmembrane region" description="Helical" evidence="8">
    <location>
        <begin position="213"/>
        <end position="232"/>
    </location>
</feature>
<keyword evidence="4" id="KW-0813">Transport</keyword>
<keyword evidence="7 8" id="KW-0472">Membrane</keyword>
<keyword evidence="6 8" id="KW-1133">Transmembrane helix</keyword>
<dbReference type="InterPro" id="IPR020846">
    <property type="entry name" value="MFS_dom"/>
</dbReference>
<dbReference type="Pfam" id="PF07690">
    <property type="entry name" value="MFS_1"/>
    <property type="match status" value="1"/>
</dbReference>
<feature type="transmembrane region" description="Helical" evidence="8">
    <location>
        <begin position="166"/>
        <end position="184"/>
    </location>
</feature>
<sequence length="403" mass="43438">MKTKKAATVFIFITVLIDVIGIGIVIPIIPALIQELVGGTISDASHYAMGLVLIYASMQFLFSPIIGGLSDQYGRRKVLLFSLLGFGIDSLFQALAPTIGWLFIGRTIAGITGASFTTANAYIADVSTPEKRAQNFGLLGAAFGLGFIIGPTLGGVLGSYDTRLPFYASAVLSLLNWLYGYFVLPESLAPENRRKFDIKRANPIGSLLNLKRYPFILSLVASLFLVYVAGHAVQSSWSFYTIEKFKWTEMQVGLSLGFVGLMIAIVQGGLIRVIIPKIGQVKSLFVGLTINMFGLLAFAFVTQGWMMYAIMVPFALSGLANPAFQGIISSQVKPNEQGELQGALTSVLSIAAIVGQPLMLGLFGYFSAKDSEIYFPGAPFLLGSFFCLISIIVTRKILASQKG</sequence>
<dbReference type="InterPro" id="IPR011701">
    <property type="entry name" value="MFS"/>
</dbReference>
<dbReference type="PANTHER" id="PTHR23504:SF15">
    <property type="entry name" value="MAJOR FACILITATOR SUPERFAMILY (MFS) PROFILE DOMAIN-CONTAINING PROTEIN"/>
    <property type="match status" value="1"/>
</dbReference>
<keyword evidence="11" id="KW-1185">Reference proteome</keyword>
<organism evidence="10 11">
    <name type="scientific">Arcticibacterium luteifluviistationis</name>
    <dbReference type="NCBI Taxonomy" id="1784714"/>
    <lineage>
        <taxon>Bacteria</taxon>
        <taxon>Pseudomonadati</taxon>
        <taxon>Bacteroidota</taxon>
        <taxon>Cytophagia</taxon>
        <taxon>Cytophagales</taxon>
        <taxon>Leadbetterellaceae</taxon>
        <taxon>Arcticibacterium</taxon>
    </lineage>
</organism>
<dbReference type="InterPro" id="IPR001958">
    <property type="entry name" value="Tet-R_TetA/multi-R_MdtG-like"/>
</dbReference>
<comment type="subcellular location">
    <subcellularLocation>
        <location evidence="2">Membrane</location>
        <topology evidence="2">Multi-pass membrane protein</topology>
    </subcellularLocation>
</comment>
<dbReference type="CDD" id="cd17388">
    <property type="entry name" value="MFS_TetA"/>
    <property type="match status" value="1"/>
</dbReference>
<accession>A0A2Z4GDX0</accession>
<evidence type="ECO:0000313" key="10">
    <source>
        <dbReference type="EMBL" id="AWV99317.1"/>
    </source>
</evidence>
<feature type="transmembrane region" description="Helical" evidence="8">
    <location>
        <begin position="136"/>
        <end position="160"/>
    </location>
</feature>
<evidence type="ECO:0000313" key="11">
    <source>
        <dbReference type="Proteomes" id="UP000249873"/>
    </source>
</evidence>
<feature type="domain" description="Major facilitator superfamily (MFS) profile" evidence="9">
    <location>
        <begin position="7"/>
        <end position="402"/>
    </location>
</feature>
<feature type="transmembrane region" description="Helical" evidence="8">
    <location>
        <begin position="78"/>
        <end position="96"/>
    </location>
</feature>
<dbReference type="Gene3D" id="1.20.1250.20">
    <property type="entry name" value="MFS general substrate transporter like domains"/>
    <property type="match status" value="1"/>
</dbReference>
<feature type="transmembrane region" description="Helical" evidence="8">
    <location>
        <begin position="340"/>
        <end position="367"/>
    </location>
</feature>
<dbReference type="PROSITE" id="PS50850">
    <property type="entry name" value="MFS"/>
    <property type="match status" value="1"/>
</dbReference>
<comment type="similarity">
    <text evidence="3">Belongs to the major facilitator superfamily. TCR/Tet family.</text>
</comment>
<keyword evidence="5 8" id="KW-0812">Transmembrane</keyword>
<dbReference type="RefSeq" id="WP_111372622.1">
    <property type="nucleotide sequence ID" value="NZ_CP029480.1"/>
</dbReference>
<evidence type="ECO:0000256" key="6">
    <source>
        <dbReference type="ARBA" id="ARBA00022989"/>
    </source>
</evidence>
<dbReference type="GO" id="GO:0016020">
    <property type="term" value="C:membrane"/>
    <property type="evidence" value="ECO:0007669"/>
    <property type="project" value="UniProtKB-SubCell"/>
</dbReference>
<gene>
    <name evidence="10" type="ORF">DJ013_14550</name>
</gene>
<name>A0A2Z4GDX0_9BACT</name>
<feature type="transmembrane region" description="Helical" evidence="8">
    <location>
        <begin position="373"/>
        <end position="393"/>
    </location>
</feature>
<evidence type="ECO:0000256" key="3">
    <source>
        <dbReference type="ARBA" id="ARBA00007520"/>
    </source>
</evidence>
<comment type="function">
    <text evidence="1">Resistance to tetracycline by an active tetracycline efflux. This is an energy-dependent process that decreases the accumulation of the antibiotic in whole cells. This protein functions as a metal-tetracycline/H(+) antiporter.</text>
</comment>
<feature type="transmembrane region" description="Helical" evidence="8">
    <location>
        <begin position="7"/>
        <end position="33"/>
    </location>
</feature>
<evidence type="ECO:0000256" key="8">
    <source>
        <dbReference type="SAM" id="Phobius"/>
    </source>
</evidence>
<dbReference type="PROSITE" id="PS00216">
    <property type="entry name" value="SUGAR_TRANSPORT_1"/>
    <property type="match status" value="1"/>
</dbReference>
<feature type="transmembrane region" description="Helical" evidence="8">
    <location>
        <begin position="283"/>
        <end position="301"/>
    </location>
</feature>
<feature type="transmembrane region" description="Helical" evidence="8">
    <location>
        <begin position="102"/>
        <end position="124"/>
    </location>
</feature>
<proteinExistence type="inferred from homology"/>
<dbReference type="PANTHER" id="PTHR23504">
    <property type="entry name" value="MAJOR FACILITATOR SUPERFAMILY DOMAIN-CONTAINING PROTEIN 10"/>
    <property type="match status" value="1"/>
</dbReference>
<dbReference type="AlphaFoldDB" id="A0A2Z4GDX0"/>
<dbReference type="GO" id="GO:0022857">
    <property type="term" value="F:transmembrane transporter activity"/>
    <property type="evidence" value="ECO:0007669"/>
    <property type="project" value="InterPro"/>
</dbReference>
<evidence type="ECO:0000256" key="7">
    <source>
        <dbReference type="ARBA" id="ARBA00023136"/>
    </source>
</evidence>
<evidence type="ECO:0000256" key="1">
    <source>
        <dbReference type="ARBA" id="ARBA00003279"/>
    </source>
</evidence>
<feature type="transmembrane region" description="Helical" evidence="8">
    <location>
        <begin position="45"/>
        <end position="66"/>
    </location>
</feature>
<dbReference type="KEGG" id="als:DJ013_14550"/>
<reference evidence="10 11" key="1">
    <citation type="submission" date="2018-05" db="EMBL/GenBank/DDBJ databases">
        <title>Complete genome sequence of Arcticibacterium luteifluviistationis SM1504T, a cytophagaceae bacterium isolated from Arctic surface seawater.</title>
        <authorList>
            <person name="Li Y."/>
            <person name="Qin Q.-L."/>
        </authorList>
    </citation>
    <scope>NUCLEOTIDE SEQUENCE [LARGE SCALE GENOMIC DNA]</scope>
    <source>
        <strain evidence="10 11">SM1504</strain>
    </source>
</reference>
<evidence type="ECO:0000256" key="2">
    <source>
        <dbReference type="ARBA" id="ARBA00004141"/>
    </source>
</evidence>
<evidence type="ECO:0000259" key="9">
    <source>
        <dbReference type="PROSITE" id="PS50850"/>
    </source>
</evidence>
<dbReference type="OrthoDB" id="9793283at2"/>
<evidence type="ECO:0000256" key="5">
    <source>
        <dbReference type="ARBA" id="ARBA00022692"/>
    </source>
</evidence>
<dbReference type="SUPFAM" id="SSF103473">
    <property type="entry name" value="MFS general substrate transporter"/>
    <property type="match status" value="1"/>
</dbReference>
<dbReference type="PRINTS" id="PR01035">
    <property type="entry name" value="TCRTETA"/>
</dbReference>
<protein>
    <submittedName>
        <fullName evidence="10">Tetracycline resistance MFS efflux pump</fullName>
    </submittedName>
</protein>